<accession>A0A9P0FIH3</accession>
<dbReference type="InterPro" id="IPR001680">
    <property type="entry name" value="WD40_rpt"/>
</dbReference>
<organism evidence="4 5">
    <name type="scientific">Brassicogethes aeneus</name>
    <name type="common">Rape pollen beetle</name>
    <name type="synonym">Meligethes aeneus</name>
    <dbReference type="NCBI Taxonomy" id="1431903"/>
    <lineage>
        <taxon>Eukaryota</taxon>
        <taxon>Metazoa</taxon>
        <taxon>Ecdysozoa</taxon>
        <taxon>Arthropoda</taxon>
        <taxon>Hexapoda</taxon>
        <taxon>Insecta</taxon>
        <taxon>Pterygota</taxon>
        <taxon>Neoptera</taxon>
        <taxon>Endopterygota</taxon>
        <taxon>Coleoptera</taxon>
        <taxon>Polyphaga</taxon>
        <taxon>Cucujiformia</taxon>
        <taxon>Nitidulidae</taxon>
        <taxon>Meligethinae</taxon>
        <taxon>Brassicogethes</taxon>
    </lineage>
</organism>
<dbReference type="InterPro" id="IPR036322">
    <property type="entry name" value="WD40_repeat_dom_sf"/>
</dbReference>
<proteinExistence type="predicted"/>
<reference evidence="4" key="1">
    <citation type="submission" date="2021-12" db="EMBL/GenBank/DDBJ databases">
        <authorList>
            <person name="King R."/>
        </authorList>
    </citation>
    <scope>NUCLEOTIDE SEQUENCE</scope>
</reference>
<evidence type="ECO:0000313" key="5">
    <source>
        <dbReference type="Proteomes" id="UP001154078"/>
    </source>
</evidence>
<dbReference type="PROSITE" id="PS50294">
    <property type="entry name" value="WD_REPEATS_REGION"/>
    <property type="match status" value="3"/>
</dbReference>
<evidence type="ECO:0008006" key="6">
    <source>
        <dbReference type="Google" id="ProtNLM"/>
    </source>
</evidence>
<protein>
    <recommendedName>
        <fullName evidence="6">Angio-associated migratory cell protein</fullName>
    </recommendedName>
</protein>
<feature type="repeat" description="WD" evidence="3">
    <location>
        <begin position="95"/>
        <end position="128"/>
    </location>
</feature>
<dbReference type="PROSITE" id="PS50082">
    <property type="entry name" value="WD_REPEATS_2"/>
    <property type="match status" value="4"/>
</dbReference>
<keyword evidence="2" id="KW-0677">Repeat</keyword>
<dbReference type="EMBL" id="OV121136">
    <property type="protein sequence ID" value="CAH0558160.1"/>
    <property type="molecule type" value="Genomic_DNA"/>
</dbReference>
<dbReference type="Gene3D" id="2.130.10.10">
    <property type="entry name" value="YVTN repeat-like/Quinoprotein amine dehydrogenase"/>
    <property type="match status" value="1"/>
</dbReference>
<dbReference type="InterPro" id="IPR051179">
    <property type="entry name" value="WD_repeat_multifunction"/>
</dbReference>
<dbReference type="OrthoDB" id="10261640at2759"/>
<gene>
    <name evidence="4" type="ORF">MELIAE_LOCUS8696</name>
</gene>
<evidence type="ECO:0000256" key="3">
    <source>
        <dbReference type="PROSITE-ProRule" id="PRU00221"/>
    </source>
</evidence>
<evidence type="ECO:0000256" key="2">
    <source>
        <dbReference type="ARBA" id="ARBA00022737"/>
    </source>
</evidence>
<feature type="repeat" description="WD" evidence="3">
    <location>
        <begin position="191"/>
        <end position="218"/>
    </location>
</feature>
<dbReference type="CDD" id="cd00200">
    <property type="entry name" value="WD40"/>
    <property type="match status" value="1"/>
</dbReference>
<keyword evidence="5" id="KW-1185">Reference proteome</keyword>
<dbReference type="Pfam" id="PF00400">
    <property type="entry name" value="WD40"/>
    <property type="match status" value="4"/>
</dbReference>
<keyword evidence="1 3" id="KW-0853">WD repeat</keyword>
<feature type="repeat" description="WD" evidence="3">
    <location>
        <begin position="53"/>
        <end position="94"/>
    </location>
</feature>
<dbReference type="Proteomes" id="UP001154078">
    <property type="component" value="Chromosome 5"/>
</dbReference>
<name>A0A9P0FIH3_BRAAE</name>
<evidence type="ECO:0000256" key="1">
    <source>
        <dbReference type="ARBA" id="ARBA00022574"/>
    </source>
</evidence>
<dbReference type="PROSITE" id="PS00678">
    <property type="entry name" value="WD_REPEATS_1"/>
    <property type="match status" value="1"/>
</dbReference>
<evidence type="ECO:0000313" key="4">
    <source>
        <dbReference type="EMBL" id="CAH0558160.1"/>
    </source>
</evidence>
<dbReference type="PANTHER" id="PTHR19857">
    <property type="entry name" value="MITOCHONDRIAL DIVISION PROTEIN 1-RELATED"/>
    <property type="match status" value="1"/>
</dbReference>
<sequence length="375" mass="40931">MESDSEFDIPDDEIEIIYSDSDEDGLDEENIEEMIEGIEINEAEVVDLAKFTFTKHAKSVFCSDLSGDSKLAVTGGQDDVAYVWDTESGEVVLECTGHKDSVTEVAFNHNDQYVATADMCGMIQVWDVADKKLIWCFEGDDMLWLTWHPMANVLVVGFQTGDIYIWQIPSGNTKVLPTASSMPTTCGKILPNGKQLLASYEDGILKLWDIKTSTAVWQNKQETPALQLAVNADASLAMLSPSSSLVKLTDGRTVSTLLSSGETEIEVALFESEMNLLVTGGLSGRLCVWESGKHALRHEAQIECPVTILKWGKNGQIFIGGSDGAIYVCNVKLGTLVETLTGHRSGILSISVFKDGRKILTTSDDGVAKIFDVKI</sequence>
<dbReference type="PANTHER" id="PTHR19857:SF8">
    <property type="entry name" value="ANGIO-ASSOCIATED MIGRATORY CELL PROTEIN"/>
    <property type="match status" value="1"/>
</dbReference>
<dbReference type="InterPro" id="IPR015943">
    <property type="entry name" value="WD40/YVTN_repeat-like_dom_sf"/>
</dbReference>
<dbReference type="SUPFAM" id="SSF50978">
    <property type="entry name" value="WD40 repeat-like"/>
    <property type="match status" value="1"/>
</dbReference>
<dbReference type="AlphaFoldDB" id="A0A9P0FIH3"/>
<dbReference type="SMART" id="SM00320">
    <property type="entry name" value="WD40"/>
    <property type="match status" value="7"/>
</dbReference>
<feature type="repeat" description="WD" evidence="3">
    <location>
        <begin position="340"/>
        <end position="375"/>
    </location>
</feature>
<dbReference type="InterPro" id="IPR019775">
    <property type="entry name" value="WD40_repeat_CS"/>
</dbReference>